<comment type="caution">
    <text evidence="9">The sequence shown here is derived from an EMBL/GenBank/DDBJ whole genome shotgun (WGS) entry which is preliminary data.</text>
</comment>
<feature type="transmembrane region" description="Helical" evidence="8">
    <location>
        <begin position="52"/>
        <end position="70"/>
    </location>
</feature>
<name>A0A4R8FZX3_9RHOB</name>
<dbReference type="PANTHER" id="PTHR30330:SF3">
    <property type="entry name" value="TRANSCRIPTIONAL REGULATOR, LRP FAMILY"/>
    <property type="match status" value="1"/>
</dbReference>
<evidence type="ECO:0000256" key="3">
    <source>
        <dbReference type="ARBA" id="ARBA00022448"/>
    </source>
</evidence>
<proteinExistence type="inferred from homology"/>
<keyword evidence="7 8" id="KW-0472">Membrane</keyword>
<organism evidence="9 10">
    <name type="scientific">Rhodovulum visakhapatnamense</name>
    <dbReference type="NCBI Taxonomy" id="364297"/>
    <lineage>
        <taxon>Bacteria</taxon>
        <taxon>Pseudomonadati</taxon>
        <taxon>Pseudomonadota</taxon>
        <taxon>Alphaproteobacteria</taxon>
        <taxon>Rhodobacterales</taxon>
        <taxon>Paracoccaceae</taxon>
        <taxon>Rhodovulum</taxon>
    </lineage>
</organism>
<reference evidence="9 10" key="1">
    <citation type="submission" date="2019-03" db="EMBL/GenBank/DDBJ databases">
        <title>Genomic Encyclopedia of Type Strains, Phase IV (KMG-IV): sequencing the most valuable type-strain genomes for metagenomic binning, comparative biology and taxonomic classification.</title>
        <authorList>
            <person name="Goeker M."/>
        </authorList>
    </citation>
    <scope>NUCLEOTIDE SEQUENCE [LARGE SCALE GENOMIC DNA]</scope>
    <source>
        <strain evidence="9 10">JA181</strain>
    </source>
</reference>
<evidence type="ECO:0000256" key="6">
    <source>
        <dbReference type="ARBA" id="ARBA00022989"/>
    </source>
</evidence>
<evidence type="ECO:0000313" key="9">
    <source>
        <dbReference type="EMBL" id="TDX29233.1"/>
    </source>
</evidence>
<keyword evidence="6 8" id="KW-1133">Transmembrane helix</keyword>
<evidence type="ECO:0000256" key="1">
    <source>
        <dbReference type="ARBA" id="ARBA00004651"/>
    </source>
</evidence>
<keyword evidence="3" id="KW-0813">Transport</keyword>
<comment type="similarity">
    <text evidence="2">Belongs to the alanine or glycine:cation symporter (AGCS) (TC 2.A.25) family.</text>
</comment>
<comment type="subcellular location">
    <subcellularLocation>
        <location evidence="1">Cell membrane</location>
        <topology evidence="1">Multi-pass membrane protein</topology>
    </subcellularLocation>
</comment>
<keyword evidence="4" id="KW-1003">Cell membrane</keyword>
<dbReference type="Proteomes" id="UP000295484">
    <property type="component" value="Unassembled WGS sequence"/>
</dbReference>
<protein>
    <submittedName>
        <fullName evidence="9">Sodium:alanine symporter family protein</fullName>
    </submittedName>
</protein>
<dbReference type="GO" id="GO:0005886">
    <property type="term" value="C:plasma membrane"/>
    <property type="evidence" value="ECO:0007669"/>
    <property type="project" value="UniProtKB-SubCell"/>
</dbReference>
<evidence type="ECO:0000256" key="2">
    <source>
        <dbReference type="ARBA" id="ARBA00009261"/>
    </source>
</evidence>
<evidence type="ECO:0000256" key="4">
    <source>
        <dbReference type="ARBA" id="ARBA00022475"/>
    </source>
</evidence>
<dbReference type="EMBL" id="SOEB01000009">
    <property type="protein sequence ID" value="TDX29233.1"/>
    <property type="molecule type" value="Genomic_DNA"/>
</dbReference>
<dbReference type="PANTHER" id="PTHR30330">
    <property type="entry name" value="AGSS FAMILY TRANSPORTER, SODIUM-ALANINE"/>
    <property type="match status" value="1"/>
</dbReference>
<evidence type="ECO:0000256" key="7">
    <source>
        <dbReference type="ARBA" id="ARBA00023136"/>
    </source>
</evidence>
<evidence type="ECO:0000256" key="5">
    <source>
        <dbReference type="ARBA" id="ARBA00022692"/>
    </source>
</evidence>
<sequence length="130" mass="14136">MPVFREWRRSFTECTLGVKYRNEYPDGTVSGGPMYSTKKGFVERGKKGGRSLAELFSVFCILGALGGGNMVRANRAHAQISGLVGDDPGWIAGIVFAAACLFGGGRLQERIFKVTFCIFVVIGARPARVR</sequence>
<feature type="transmembrane region" description="Helical" evidence="8">
    <location>
        <begin position="90"/>
        <end position="107"/>
    </location>
</feature>
<dbReference type="Pfam" id="PF01235">
    <property type="entry name" value="Na_Ala_symp"/>
    <property type="match status" value="1"/>
</dbReference>
<dbReference type="GO" id="GO:0005283">
    <property type="term" value="F:amino acid:sodium symporter activity"/>
    <property type="evidence" value="ECO:0007669"/>
    <property type="project" value="InterPro"/>
</dbReference>
<gene>
    <name evidence="9" type="ORF">EV657_10954</name>
</gene>
<dbReference type="AlphaFoldDB" id="A0A4R8FZX3"/>
<evidence type="ECO:0000256" key="8">
    <source>
        <dbReference type="SAM" id="Phobius"/>
    </source>
</evidence>
<evidence type="ECO:0000313" key="10">
    <source>
        <dbReference type="Proteomes" id="UP000295484"/>
    </source>
</evidence>
<keyword evidence="5 8" id="KW-0812">Transmembrane</keyword>
<dbReference type="InterPro" id="IPR001463">
    <property type="entry name" value="Na/Ala_symport"/>
</dbReference>
<accession>A0A4R8FZX3</accession>